<feature type="domain" description="Gram-positive cocci surface proteins LPxTG" evidence="7">
    <location>
        <begin position="160"/>
        <end position="195"/>
    </location>
</feature>
<evidence type="ECO:0000313" key="8">
    <source>
        <dbReference type="EMBL" id="MBF4803457.1"/>
    </source>
</evidence>
<evidence type="ECO:0000313" key="9">
    <source>
        <dbReference type="Proteomes" id="UP000787322"/>
    </source>
</evidence>
<evidence type="ECO:0000256" key="1">
    <source>
        <dbReference type="ARBA" id="ARBA00022512"/>
    </source>
</evidence>
<evidence type="ECO:0000256" key="2">
    <source>
        <dbReference type="ARBA" id="ARBA00022525"/>
    </source>
</evidence>
<keyword evidence="6" id="KW-1133">Transmembrane helix</keyword>
<proteinExistence type="predicted"/>
<dbReference type="InterPro" id="IPR019931">
    <property type="entry name" value="LPXTG_anchor"/>
</dbReference>
<feature type="transmembrane region" description="Helical" evidence="6">
    <location>
        <begin position="168"/>
        <end position="189"/>
    </location>
</feature>
<keyword evidence="4" id="KW-0572">Peptidoglycan-anchor</keyword>
<keyword evidence="6" id="KW-0472">Membrane</keyword>
<evidence type="ECO:0000259" key="7">
    <source>
        <dbReference type="PROSITE" id="PS50847"/>
    </source>
</evidence>
<evidence type="ECO:0000256" key="4">
    <source>
        <dbReference type="ARBA" id="ARBA00023088"/>
    </source>
</evidence>
<dbReference type="Proteomes" id="UP000787322">
    <property type="component" value="Unassembled WGS sequence"/>
</dbReference>
<keyword evidence="6" id="KW-0812">Transmembrane</keyword>
<dbReference type="AlphaFoldDB" id="A0A9D5XBN1"/>
<evidence type="ECO:0000256" key="6">
    <source>
        <dbReference type="SAM" id="Phobius"/>
    </source>
</evidence>
<dbReference type="PROSITE" id="PS50847">
    <property type="entry name" value="GRAM_POS_ANCHORING"/>
    <property type="match status" value="1"/>
</dbReference>
<evidence type="ECO:0000256" key="5">
    <source>
        <dbReference type="SAM" id="MobiDB-lite"/>
    </source>
</evidence>
<feature type="region of interest" description="Disordered" evidence="5">
    <location>
        <begin position="138"/>
        <end position="164"/>
    </location>
</feature>
<accession>A0A9D5XBN1</accession>
<reference evidence="8" key="1">
    <citation type="submission" date="2020-04" db="EMBL/GenBank/DDBJ databases">
        <title>Deep metagenomics examines the oral microbiome during advanced dental caries in children, revealing novel taxa and co-occurrences with host molecules.</title>
        <authorList>
            <person name="Baker J.L."/>
            <person name="Morton J.T."/>
            <person name="Dinis M."/>
            <person name="Alvarez R."/>
            <person name="Tran N.C."/>
            <person name="Knight R."/>
            <person name="Edlund A."/>
        </authorList>
    </citation>
    <scope>NUCLEOTIDE SEQUENCE</scope>
    <source>
        <strain evidence="8">JCVI_3_bin.11</strain>
    </source>
</reference>
<name>A0A9D5XBN1_9ACTN</name>
<protein>
    <recommendedName>
        <fullName evidence="7">Gram-positive cocci surface proteins LPxTG domain-containing protein</fullName>
    </recommendedName>
</protein>
<keyword evidence="2" id="KW-0964">Secreted</keyword>
<comment type="caution">
    <text evidence="8">The sequence shown here is derived from an EMBL/GenBank/DDBJ whole genome shotgun (WGS) entry which is preliminary data.</text>
</comment>
<organism evidence="8 9">
    <name type="scientific">Lancefieldella parvula</name>
    <dbReference type="NCBI Taxonomy" id="1382"/>
    <lineage>
        <taxon>Bacteria</taxon>
        <taxon>Bacillati</taxon>
        <taxon>Actinomycetota</taxon>
        <taxon>Coriobacteriia</taxon>
        <taxon>Coriobacteriales</taxon>
        <taxon>Atopobiaceae</taxon>
        <taxon>Lancefieldella</taxon>
    </lineage>
</organism>
<evidence type="ECO:0000256" key="3">
    <source>
        <dbReference type="ARBA" id="ARBA00022729"/>
    </source>
</evidence>
<keyword evidence="3" id="KW-0732">Signal</keyword>
<dbReference type="EMBL" id="JABZGU010000222">
    <property type="protein sequence ID" value="MBF4803457.1"/>
    <property type="molecule type" value="Genomic_DNA"/>
</dbReference>
<sequence length="195" mass="20446">MTLPSNLDANTIQASNFGSGFKVSDVQVNGRTVTVTFELSDPSSIRTYSDLERIVDEASANGGWMKLTIPGVTIDSNVAAGTQLTAVGTVTGSFSAIADSAAGNRKVFSFTWNGVQWPDGKDAVATDNDTIQLTITVAEEETPETPSTPTKPSKKKKQKTPYTGDASAAAPLAALLAGMTAVMTSLGITKRRKNK</sequence>
<keyword evidence="1" id="KW-0134">Cell wall</keyword>
<gene>
    <name evidence="8" type="ORF">HXK24_06575</name>
</gene>